<organism evidence="2 3">
    <name type="scientific">Nocardioides islandensis</name>
    <dbReference type="NCBI Taxonomy" id="433663"/>
    <lineage>
        <taxon>Bacteria</taxon>
        <taxon>Bacillati</taxon>
        <taxon>Actinomycetota</taxon>
        <taxon>Actinomycetes</taxon>
        <taxon>Propionibacteriales</taxon>
        <taxon>Nocardioidaceae</taxon>
        <taxon>Nocardioides</taxon>
    </lineage>
</organism>
<feature type="domain" description="Aminoglycoside phosphotransferase" evidence="1">
    <location>
        <begin position="32"/>
        <end position="232"/>
    </location>
</feature>
<dbReference type="InterPro" id="IPR002575">
    <property type="entry name" value="Aminoglycoside_PTrfase"/>
</dbReference>
<dbReference type="Proteomes" id="UP000640489">
    <property type="component" value="Unassembled WGS sequence"/>
</dbReference>
<evidence type="ECO:0000259" key="1">
    <source>
        <dbReference type="Pfam" id="PF01636"/>
    </source>
</evidence>
<reference evidence="2" key="1">
    <citation type="submission" date="2020-11" db="EMBL/GenBank/DDBJ databases">
        <title>Nocardioides sp. nov., isolated from Soil of Cynanchum wilfordii Hemsley rhizosphere.</title>
        <authorList>
            <person name="Lee J.-S."/>
            <person name="Suh M.K."/>
            <person name="Kim J.-S."/>
        </authorList>
    </citation>
    <scope>NUCLEOTIDE SEQUENCE</scope>
    <source>
        <strain evidence="2">KCTC 19275</strain>
    </source>
</reference>
<name>A0A930YJ73_9ACTN</name>
<proteinExistence type="predicted"/>
<gene>
    <name evidence="2" type="ORF">ISU07_04730</name>
</gene>
<sequence>MDPLAAALDVADRLGLDASGTVVLRETRSLVVHLAPSPVVARIWPAGQREASTVRREVEVTAYLAEAGAAVAAPYDDPGPFESDGHELTLWRYVDHDPDRPVDGAAAGHALRDVHDVLTDRDLPDLPHFVRLDEVRRIVPTLDVTGAEAADLAEMLARAEERVEVLDVPLQPVHGDSWLGNVLRTPEGPLWSDFELLCRAPRELDVACNENAARHRGRRPEDDAFRTAYGPVDEALLAEVSTLGLVPLTAWTFQLAALQPRATELARTRLAWALEGLRTRP</sequence>
<dbReference type="Gene3D" id="3.90.1200.10">
    <property type="match status" value="1"/>
</dbReference>
<keyword evidence="3" id="KW-1185">Reference proteome</keyword>
<accession>A0A930YJ73</accession>
<protein>
    <submittedName>
        <fullName evidence="2">Phosphotransferase</fullName>
    </submittedName>
</protein>
<dbReference type="SUPFAM" id="SSF56112">
    <property type="entry name" value="Protein kinase-like (PK-like)"/>
    <property type="match status" value="1"/>
</dbReference>
<evidence type="ECO:0000313" key="2">
    <source>
        <dbReference type="EMBL" id="MBF4762420.1"/>
    </source>
</evidence>
<dbReference type="EMBL" id="JADKPN010000001">
    <property type="protein sequence ID" value="MBF4762420.1"/>
    <property type="molecule type" value="Genomic_DNA"/>
</dbReference>
<dbReference type="InterPro" id="IPR011009">
    <property type="entry name" value="Kinase-like_dom_sf"/>
</dbReference>
<comment type="caution">
    <text evidence="2">The sequence shown here is derived from an EMBL/GenBank/DDBJ whole genome shotgun (WGS) entry which is preliminary data.</text>
</comment>
<dbReference type="AlphaFoldDB" id="A0A930YJ73"/>
<dbReference type="Pfam" id="PF01636">
    <property type="entry name" value="APH"/>
    <property type="match status" value="1"/>
</dbReference>
<evidence type="ECO:0000313" key="3">
    <source>
        <dbReference type="Proteomes" id="UP000640489"/>
    </source>
</evidence>
<dbReference type="RefSeq" id="WP_194705535.1">
    <property type="nucleotide sequence ID" value="NZ_JADKPN010000001.1"/>
</dbReference>